<protein>
    <submittedName>
        <fullName evidence="2">Efflux RND transporter permease subunit</fullName>
    </submittedName>
</protein>
<dbReference type="EMBL" id="BAABDC010000005">
    <property type="protein sequence ID" value="GAA3712720.1"/>
    <property type="molecule type" value="Genomic_DNA"/>
</dbReference>
<dbReference type="Gene3D" id="3.30.2090.10">
    <property type="entry name" value="Multidrug efflux transporter AcrB TolC docking domain, DN and DC subdomains"/>
    <property type="match status" value="2"/>
</dbReference>
<keyword evidence="1" id="KW-0472">Membrane</keyword>
<feature type="transmembrane region" description="Helical" evidence="1">
    <location>
        <begin position="31"/>
        <end position="50"/>
    </location>
</feature>
<sequence length="1070" mass="110194">MQEELDPDRFHEGQAVSRAALVGANPRFGRLVLAVAAGVLVLGATALGSARVDFLPEFMAPSVQVQTEALGLSAAEVEQLVTVPLEQDLLNGVPWLDRIHSRSQAGLSAIEVVFEPGTDIYAARQMVQERLTQAHALPNVGSPPIMVEPLASASRVAMIGLHSRTVPLIEMSVFARWKIRPRLMGIPGVANVSIYGQRDRQLQVQVDPADLHRKGITLTQVIETTGNALWVSPLTFVEASTPGTGGFVEGPNQRLAVQHVLPITTARNLAQVSVEGTAKPVRLGDVAQVIEDHQPLIGDAVTSEPSLFLVIQKFPEADTLTVTKAVEDALAGLRPGLGGIDVDASVYRPADFIESAVHTVGLAGAAGLVALTLGALLLFWSLRAAVVIAGSVLVSVTATLYLLFLRGTTLTSMTLAGLIVAVVLIVNEVAAEVEAVRARSWDERSAGVSRSMGDIVAEALGATRRTAFVGLLASALAMVPLLAFGPLATAFTKPLVLTYVLALAVALVVGLTVTPALMLLFVRDRSRGAPARRERGPVPAVARALSGTVSRFAASRALVWSLVAGLAVLGVGASAVAVLRTTPAMVPTARDLDLLLHVELPVGTSLTETTRVSDRLSSDLRALPGVATVGGHVGRAVTSDQLGDVNSGELWLTMDGSADYKATMDSIDRVAHRYPGVRTALMTYTADRVGVATAGGDAGGAAGGAAGGDAGGRHDVVVRLFGQDLDAMQATAAEMARAMSTVSGLQGAHVVATPRQPTVHVEVDLAAAERAGLRPGDVRREATTLASGLVVGNLYEKAKVFDVVVLGTPTTRANLSGLDDLRVDTPSGTQARLGDVAHVTVGPEPASIVHDQAMRSVDVVADLAGGGASSLVSDVRAAVDRVPMPRETHLQVLSEAADREVDARRVALVSLGVLLGILLLVQAAIGRWRAAAAVVLLAPLGGVGAVLVAPVLGGLGTPGPLLGLFAASALTLVVGLASARALGAHVLGAGVPGRPATSVAGVATERIVPVLRAAALVALTVAPAAVLADRAGSEVLQPFAVSLLAGLVTSSLVVLYLVPTLCGLPKGAES</sequence>
<dbReference type="InterPro" id="IPR001036">
    <property type="entry name" value="Acrflvin-R"/>
</dbReference>
<dbReference type="InterPro" id="IPR027463">
    <property type="entry name" value="AcrB_DN_DC_subdom"/>
</dbReference>
<keyword evidence="3" id="KW-1185">Reference proteome</keyword>
<dbReference type="Proteomes" id="UP001501468">
    <property type="component" value="Unassembled WGS sequence"/>
</dbReference>
<evidence type="ECO:0000313" key="3">
    <source>
        <dbReference type="Proteomes" id="UP001501468"/>
    </source>
</evidence>
<feature type="transmembrane region" description="Helical" evidence="1">
    <location>
        <begin position="410"/>
        <end position="430"/>
    </location>
</feature>
<feature type="transmembrane region" description="Helical" evidence="1">
    <location>
        <begin position="932"/>
        <end position="955"/>
    </location>
</feature>
<keyword evidence="1" id="KW-0812">Transmembrane</keyword>
<feature type="transmembrane region" description="Helical" evidence="1">
    <location>
        <begin position="468"/>
        <end position="491"/>
    </location>
</feature>
<feature type="transmembrane region" description="Helical" evidence="1">
    <location>
        <begin position="961"/>
        <end position="987"/>
    </location>
</feature>
<feature type="transmembrane region" description="Helical" evidence="1">
    <location>
        <begin position="906"/>
        <end position="925"/>
    </location>
</feature>
<reference evidence="3" key="1">
    <citation type="journal article" date="2019" name="Int. J. Syst. Evol. Microbiol.">
        <title>The Global Catalogue of Microorganisms (GCM) 10K type strain sequencing project: providing services to taxonomists for standard genome sequencing and annotation.</title>
        <authorList>
            <consortium name="The Broad Institute Genomics Platform"/>
            <consortium name="The Broad Institute Genome Sequencing Center for Infectious Disease"/>
            <person name="Wu L."/>
            <person name="Ma J."/>
        </authorList>
    </citation>
    <scope>NUCLEOTIDE SEQUENCE [LARGE SCALE GENOMIC DNA]</scope>
    <source>
        <strain evidence="3">JCM 17125</strain>
    </source>
</reference>
<dbReference type="SUPFAM" id="SSF82693">
    <property type="entry name" value="Multidrug efflux transporter AcrB pore domain, PN1, PN2, PC1 and PC2 subdomains"/>
    <property type="match status" value="3"/>
</dbReference>
<dbReference type="Gene3D" id="1.20.1640.10">
    <property type="entry name" value="Multidrug efflux transporter AcrB transmembrane domain"/>
    <property type="match status" value="2"/>
</dbReference>
<feature type="transmembrane region" description="Helical" evidence="1">
    <location>
        <begin position="557"/>
        <end position="579"/>
    </location>
</feature>
<feature type="transmembrane region" description="Helical" evidence="1">
    <location>
        <begin position="1007"/>
        <end position="1027"/>
    </location>
</feature>
<dbReference type="Gene3D" id="3.30.70.1320">
    <property type="entry name" value="Multidrug efflux transporter AcrB pore domain like"/>
    <property type="match status" value="1"/>
</dbReference>
<dbReference type="Pfam" id="PF00873">
    <property type="entry name" value="ACR_tran"/>
    <property type="match status" value="1"/>
</dbReference>
<proteinExistence type="predicted"/>
<comment type="caution">
    <text evidence="2">The sequence shown here is derived from an EMBL/GenBank/DDBJ whole genome shotgun (WGS) entry which is preliminary data.</text>
</comment>
<dbReference type="RefSeq" id="WP_344948687.1">
    <property type="nucleotide sequence ID" value="NZ_BAABDC010000005.1"/>
</dbReference>
<dbReference type="SUPFAM" id="SSF82714">
    <property type="entry name" value="Multidrug efflux transporter AcrB TolC docking domain, DN and DC subdomains"/>
    <property type="match status" value="1"/>
</dbReference>
<evidence type="ECO:0000256" key="1">
    <source>
        <dbReference type="SAM" id="Phobius"/>
    </source>
</evidence>
<feature type="transmembrane region" description="Helical" evidence="1">
    <location>
        <begin position="386"/>
        <end position="404"/>
    </location>
</feature>
<feature type="transmembrane region" description="Helical" evidence="1">
    <location>
        <begin position="497"/>
        <end position="522"/>
    </location>
</feature>
<dbReference type="PANTHER" id="PTHR32063:SF4">
    <property type="entry name" value="SLR6043 PROTEIN"/>
    <property type="match status" value="1"/>
</dbReference>
<dbReference type="Gene3D" id="3.30.70.1440">
    <property type="entry name" value="Multidrug efflux transporter AcrB pore domain"/>
    <property type="match status" value="1"/>
</dbReference>
<name>A0ABP7E328_9MICO</name>
<keyword evidence="1" id="KW-1133">Transmembrane helix</keyword>
<dbReference type="PANTHER" id="PTHR32063">
    <property type="match status" value="1"/>
</dbReference>
<gene>
    <name evidence="2" type="ORF">GCM10022399_31840</name>
</gene>
<feature type="transmembrane region" description="Helical" evidence="1">
    <location>
        <begin position="1039"/>
        <end position="1058"/>
    </location>
</feature>
<dbReference type="PRINTS" id="PR00702">
    <property type="entry name" value="ACRIFLAVINRP"/>
</dbReference>
<dbReference type="Gene3D" id="3.30.70.1430">
    <property type="entry name" value="Multidrug efflux transporter AcrB pore domain"/>
    <property type="match status" value="2"/>
</dbReference>
<organism evidence="2 3">
    <name type="scientific">Terrabacter ginsenosidimutans</name>
    <dbReference type="NCBI Taxonomy" id="490575"/>
    <lineage>
        <taxon>Bacteria</taxon>
        <taxon>Bacillati</taxon>
        <taxon>Actinomycetota</taxon>
        <taxon>Actinomycetes</taxon>
        <taxon>Micrococcales</taxon>
        <taxon>Intrasporangiaceae</taxon>
        <taxon>Terrabacter</taxon>
    </lineage>
</organism>
<dbReference type="SUPFAM" id="SSF82866">
    <property type="entry name" value="Multidrug efflux transporter AcrB transmembrane domain"/>
    <property type="match status" value="2"/>
</dbReference>
<evidence type="ECO:0000313" key="2">
    <source>
        <dbReference type="EMBL" id="GAA3712720.1"/>
    </source>
</evidence>
<feature type="transmembrane region" description="Helical" evidence="1">
    <location>
        <begin position="356"/>
        <end position="379"/>
    </location>
</feature>
<accession>A0ABP7E328</accession>